<dbReference type="InterPro" id="IPR012677">
    <property type="entry name" value="Nucleotide-bd_a/b_plait_sf"/>
</dbReference>
<accession>A0A8E0RKA3</accession>
<dbReference type="PROSITE" id="PS50102">
    <property type="entry name" value="RRM"/>
    <property type="match status" value="1"/>
</dbReference>
<comment type="caution">
    <text evidence="6">The sequence shown here is derived from an EMBL/GenBank/DDBJ whole genome shotgun (WGS) entry which is preliminary data.</text>
</comment>
<dbReference type="GO" id="GO:0003723">
    <property type="term" value="F:RNA binding"/>
    <property type="evidence" value="ECO:0007669"/>
    <property type="project" value="UniProtKB-UniRule"/>
</dbReference>
<keyword evidence="2 3" id="KW-0694">RNA-binding</keyword>
<dbReference type="PANTHER" id="PTHR24012">
    <property type="entry name" value="RNA BINDING PROTEIN"/>
    <property type="match status" value="1"/>
</dbReference>
<evidence type="ECO:0000259" key="5">
    <source>
        <dbReference type="PROSITE" id="PS50102"/>
    </source>
</evidence>
<feature type="domain" description="RRM" evidence="5">
    <location>
        <begin position="28"/>
        <end position="109"/>
    </location>
</feature>
<name>A0A8E0RKA3_9TREM</name>
<evidence type="ECO:0000256" key="4">
    <source>
        <dbReference type="SAM" id="MobiDB-lite"/>
    </source>
</evidence>
<dbReference type="Pfam" id="PF00076">
    <property type="entry name" value="RRM_1"/>
    <property type="match status" value="1"/>
</dbReference>
<dbReference type="CDD" id="cd00590">
    <property type="entry name" value="RRM_SF"/>
    <property type="match status" value="1"/>
</dbReference>
<evidence type="ECO:0000256" key="1">
    <source>
        <dbReference type="ARBA" id="ARBA00022737"/>
    </source>
</evidence>
<reference evidence="6" key="1">
    <citation type="submission" date="2019-05" db="EMBL/GenBank/DDBJ databases">
        <title>Annotation for the trematode Fasciolopsis buski.</title>
        <authorList>
            <person name="Choi Y.-J."/>
        </authorList>
    </citation>
    <scope>NUCLEOTIDE SEQUENCE</scope>
    <source>
        <strain evidence="6">HT</strain>
        <tissue evidence="6">Whole worm</tissue>
    </source>
</reference>
<keyword evidence="7" id="KW-1185">Reference proteome</keyword>
<evidence type="ECO:0000313" key="6">
    <source>
        <dbReference type="EMBL" id="KAA0185384.1"/>
    </source>
</evidence>
<proteinExistence type="predicted"/>
<gene>
    <name evidence="6" type="ORF">FBUS_05255</name>
</gene>
<feature type="region of interest" description="Disordered" evidence="4">
    <location>
        <begin position="442"/>
        <end position="469"/>
    </location>
</feature>
<evidence type="ECO:0000313" key="7">
    <source>
        <dbReference type="Proteomes" id="UP000728185"/>
    </source>
</evidence>
<evidence type="ECO:0000256" key="2">
    <source>
        <dbReference type="ARBA" id="ARBA00022884"/>
    </source>
</evidence>
<dbReference type="AlphaFoldDB" id="A0A8E0RKA3"/>
<sequence>MERINEYSKATGKKLSVKFAFENEKDKLNVFVQHLPRSDYTTEDLMELFRPYGVITSAKLLDSMKGPTGIGFVRFSSPTEAEKAIKVMNKKNLCLGDNTKAVTCKLADKADTQRRNMASCDNARNRLAFSHNQNQGNATMIPQSMHTNTLPTGHLTALTQPVSLPARVFPSMPAFSFEVPGFANQSAATSMTGSGVMPTIGPSTLVQLPYASTHPGALGTPCSTLHPRPNNPLIGPPPHTQISAQSPQYVANLVSAYLSSVDVQPGALKTVPTAVPSNRFPNNGASPVVFHAGSSVPAAGAQSDAQLNALPPNVQYALSYSQQSQQAMAGGGATAVSPQVVWLAPTYPHGTNSSVFQGCGLAPAFQAPTIDQTKVTHDSQRSTPGLALQSNYHSDRAIIPTGSVNTLTSVFHSLAINGPLEVSRFSLDSSLSTEPSRAWSCSKITKSTEDPTSGDQVTTGTKQVSPVPNVFETPNNAPFVDPISCETSSFITSLSTSLSSLDHPKHAVCFGVVNLPSTKCFPLEKPSVTKRNDYEIFSEKKLSSVNGNEAALDIEVSASNEFRGELRTNGNESTIDDNLGPGYSHDCVKVVPLPTSESDLMDSTAHLSSTTANVDFPS</sequence>
<dbReference type="Gene3D" id="3.30.70.330">
    <property type="match status" value="1"/>
</dbReference>
<dbReference type="OrthoDB" id="271725at2759"/>
<dbReference type="Proteomes" id="UP000728185">
    <property type="component" value="Unassembled WGS sequence"/>
</dbReference>
<dbReference type="InterPro" id="IPR035979">
    <property type="entry name" value="RBD_domain_sf"/>
</dbReference>
<dbReference type="InterPro" id="IPR000504">
    <property type="entry name" value="RRM_dom"/>
</dbReference>
<dbReference type="EMBL" id="LUCM01010502">
    <property type="protein sequence ID" value="KAA0185384.1"/>
    <property type="molecule type" value="Genomic_DNA"/>
</dbReference>
<protein>
    <submittedName>
        <fullName evidence="6">RNA binding motif single stranded interacting</fullName>
    </submittedName>
</protein>
<dbReference type="SUPFAM" id="SSF54928">
    <property type="entry name" value="RNA-binding domain, RBD"/>
    <property type="match status" value="1"/>
</dbReference>
<dbReference type="SMART" id="SM00360">
    <property type="entry name" value="RRM"/>
    <property type="match status" value="1"/>
</dbReference>
<organism evidence="6 7">
    <name type="scientific">Fasciolopsis buskii</name>
    <dbReference type="NCBI Taxonomy" id="27845"/>
    <lineage>
        <taxon>Eukaryota</taxon>
        <taxon>Metazoa</taxon>
        <taxon>Spiralia</taxon>
        <taxon>Lophotrochozoa</taxon>
        <taxon>Platyhelminthes</taxon>
        <taxon>Trematoda</taxon>
        <taxon>Digenea</taxon>
        <taxon>Plagiorchiida</taxon>
        <taxon>Echinostomata</taxon>
        <taxon>Echinostomatoidea</taxon>
        <taxon>Fasciolidae</taxon>
        <taxon>Fasciolopsis</taxon>
    </lineage>
</organism>
<keyword evidence="1" id="KW-0677">Repeat</keyword>
<evidence type="ECO:0000256" key="3">
    <source>
        <dbReference type="PROSITE-ProRule" id="PRU00176"/>
    </source>
</evidence>